<organism evidence="2">
    <name type="scientific">Anopheles darlingi</name>
    <name type="common">Mosquito</name>
    <dbReference type="NCBI Taxonomy" id="43151"/>
    <lineage>
        <taxon>Eukaryota</taxon>
        <taxon>Metazoa</taxon>
        <taxon>Ecdysozoa</taxon>
        <taxon>Arthropoda</taxon>
        <taxon>Hexapoda</taxon>
        <taxon>Insecta</taxon>
        <taxon>Pterygota</taxon>
        <taxon>Neoptera</taxon>
        <taxon>Endopterygota</taxon>
        <taxon>Diptera</taxon>
        <taxon>Nematocera</taxon>
        <taxon>Culicoidea</taxon>
        <taxon>Culicidae</taxon>
        <taxon>Anophelinae</taxon>
        <taxon>Anopheles</taxon>
    </lineage>
</organism>
<protein>
    <submittedName>
        <fullName evidence="2">Putative secreted protein</fullName>
    </submittedName>
</protein>
<name>A0A2M4D7J4_ANODA</name>
<proteinExistence type="predicted"/>
<reference evidence="2" key="1">
    <citation type="submission" date="2018-01" db="EMBL/GenBank/DDBJ databases">
        <title>An insight into the sialome of Amazonian anophelines.</title>
        <authorList>
            <person name="Ribeiro J.M."/>
            <person name="Scarpassa V."/>
            <person name="Calvo E."/>
        </authorList>
    </citation>
    <scope>NUCLEOTIDE SEQUENCE</scope>
</reference>
<evidence type="ECO:0000256" key="1">
    <source>
        <dbReference type="SAM" id="SignalP"/>
    </source>
</evidence>
<dbReference type="EMBL" id="GGFL01009376">
    <property type="protein sequence ID" value="MBW73554.1"/>
    <property type="molecule type" value="Transcribed_RNA"/>
</dbReference>
<evidence type="ECO:0000313" key="2">
    <source>
        <dbReference type="EMBL" id="MBW73554.1"/>
    </source>
</evidence>
<dbReference type="AlphaFoldDB" id="A0A2M4D7J4"/>
<feature type="chain" id="PRO_5014973426" evidence="1">
    <location>
        <begin position="21"/>
        <end position="77"/>
    </location>
</feature>
<keyword evidence="1" id="KW-0732">Signal</keyword>
<accession>A0A2M4D7J4</accession>
<sequence length="77" mass="8168">MAGCGGALLIAVRAQIIVIADQTLVPSTTEVAFQAGITAHSFMATHYFPLPSPLSRSFCRLGRGCHNSGTRSTHDPR</sequence>
<feature type="signal peptide" evidence="1">
    <location>
        <begin position="1"/>
        <end position="20"/>
    </location>
</feature>